<proteinExistence type="predicted"/>
<gene>
    <name evidence="1" type="ORF">AJ80_02210</name>
</gene>
<protein>
    <recommendedName>
        <fullName evidence="3">Glucose-methanol-choline oxidoreductase N-terminal domain-containing protein</fullName>
    </recommendedName>
</protein>
<dbReference type="STRING" id="1447883.A0A2B7YRH6"/>
<reference evidence="1 2" key="1">
    <citation type="submission" date="2017-10" db="EMBL/GenBank/DDBJ databases">
        <title>Comparative genomics in systemic dimorphic fungi from Ajellomycetaceae.</title>
        <authorList>
            <person name="Munoz J.F."/>
            <person name="Mcewen J.G."/>
            <person name="Clay O.K."/>
            <person name="Cuomo C.A."/>
        </authorList>
    </citation>
    <scope>NUCLEOTIDE SEQUENCE [LARGE SCALE GENOMIC DNA]</scope>
    <source>
        <strain evidence="1 2">UAMH7299</strain>
    </source>
</reference>
<evidence type="ECO:0008006" key="3">
    <source>
        <dbReference type="Google" id="ProtNLM"/>
    </source>
</evidence>
<organism evidence="1 2">
    <name type="scientific">Polytolypa hystricis (strain UAMH7299)</name>
    <dbReference type="NCBI Taxonomy" id="1447883"/>
    <lineage>
        <taxon>Eukaryota</taxon>
        <taxon>Fungi</taxon>
        <taxon>Dikarya</taxon>
        <taxon>Ascomycota</taxon>
        <taxon>Pezizomycotina</taxon>
        <taxon>Eurotiomycetes</taxon>
        <taxon>Eurotiomycetidae</taxon>
        <taxon>Onygenales</taxon>
        <taxon>Onygenales incertae sedis</taxon>
        <taxon>Polytolypa</taxon>
    </lineage>
</organism>
<sequence>MQNTYSTLYSYSAAKDAQAIDAVTASITRYGSIIAGRGPSGLTVADRLTENLDVSVLVMEYSPFDQREPSVLVPGQWNPGAYLRHDIFSTPQQGLKNA</sequence>
<evidence type="ECO:0000313" key="1">
    <source>
        <dbReference type="EMBL" id="PGH23780.1"/>
    </source>
</evidence>
<dbReference type="AlphaFoldDB" id="A0A2B7YRH6"/>
<dbReference type="Gene3D" id="3.50.50.60">
    <property type="entry name" value="FAD/NAD(P)-binding domain"/>
    <property type="match status" value="1"/>
</dbReference>
<dbReference type="OrthoDB" id="269227at2759"/>
<accession>A0A2B7YRH6</accession>
<dbReference type="Proteomes" id="UP000224634">
    <property type="component" value="Unassembled WGS sequence"/>
</dbReference>
<dbReference type="EMBL" id="PDNA01000020">
    <property type="protein sequence ID" value="PGH23780.1"/>
    <property type="molecule type" value="Genomic_DNA"/>
</dbReference>
<dbReference type="InterPro" id="IPR036188">
    <property type="entry name" value="FAD/NAD-bd_sf"/>
</dbReference>
<keyword evidence="2" id="KW-1185">Reference proteome</keyword>
<name>A0A2B7YRH6_POLH7</name>
<comment type="caution">
    <text evidence="1">The sequence shown here is derived from an EMBL/GenBank/DDBJ whole genome shotgun (WGS) entry which is preliminary data.</text>
</comment>
<evidence type="ECO:0000313" key="2">
    <source>
        <dbReference type="Proteomes" id="UP000224634"/>
    </source>
</evidence>